<keyword evidence="1" id="KW-0472">Membrane</keyword>
<evidence type="ECO:0000313" key="4">
    <source>
        <dbReference type="Proteomes" id="UP000749453"/>
    </source>
</evidence>
<keyword evidence="1" id="KW-1133">Transmembrane helix</keyword>
<keyword evidence="1" id="KW-0812">Transmembrane</keyword>
<dbReference type="Proteomes" id="UP000784064">
    <property type="component" value="Unassembled WGS sequence"/>
</dbReference>
<dbReference type="EMBL" id="JAFFTB010000027">
    <property type="protein sequence ID" value="MBM9939582.1"/>
    <property type="molecule type" value="Genomic_DNA"/>
</dbReference>
<evidence type="ECO:0000256" key="1">
    <source>
        <dbReference type="SAM" id="Phobius"/>
    </source>
</evidence>
<dbReference type="Pfam" id="PF07963">
    <property type="entry name" value="N_methyl"/>
    <property type="match status" value="1"/>
</dbReference>
<dbReference type="NCBIfam" id="TIGR02523">
    <property type="entry name" value="type_IV_pilV"/>
    <property type="match status" value="1"/>
</dbReference>
<evidence type="ECO:0000313" key="3">
    <source>
        <dbReference type="EMBL" id="MBM9939582.1"/>
    </source>
</evidence>
<proteinExistence type="predicted"/>
<evidence type="ECO:0000313" key="5">
    <source>
        <dbReference type="Proteomes" id="UP000784064"/>
    </source>
</evidence>
<feature type="transmembrane region" description="Helical" evidence="1">
    <location>
        <begin position="21"/>
        <end position="38"/>
    </location>
</feature>
<dbReference type="Proteomes" id="UP000749453">
    <property type="component" value="Unassembled WGS sequence"/>
</dbReference>
<dbReference type="RefSeq" id="WP_205403962.1">
    <property type="nucleotide sequence ID" value="NZ_CP167120.1"/>
</dbReference>
<gene>
    <name evidence="2" type="primary">pilV</name>
    <name evidence="2" type="ORF">JJW18_11970</name>
    <name evidence="3" type="ORF">JJW19_15660</name>
</gene>
<dbReference type="InterPro" id="IPR012902">
    <property type="entry name" value="N_methyl_site"/>
</dbReference>
<dbReference type="AlphaFoldDB" id="A0AAW4GIT3"/>
<protein>
    <submittedName>
        <fullName evidence="2">Type IV pilus modification protein PilV</fullName>
    </submittedName>
</protein>
<keyword evidence="4" id="KW-1185">Reference proteome</keyword>
<dbReference type="GeneID" id="97225114"/>
<evidence type="ECO:0000313" key="2">
    <source>
        <dbReference type="EMBL" id="MBM9914193.1"/>
    </source>
</evidence>
<reference evidence="4" key="1">
    <citation type="submission" date="2021-01" db="EMBL/GenBank/DDBJ databases">
        <title>Stenotrophomonas maltophilia.</title>
        <authorList>
            <person name="Yu Y."/>
        </authorList>
    </citation>
    <scope>NUCLEOTIDE SEQUENCE [LARGE SCALE GENOMIC DNA]</scope>
    <source>
        <strain evidence="4">As-6</strain>
    </source>
</reference>
<sequence length="158" mass="17330">MRRLHAPIGRRSAEGFSMIEVLITIIVLAFGLLGFALLQTMNVRFVQSANYRTQATNLAYDLLDQMRTNRYQAAWYTNASFAAGTVPRAGCSRPTGSIAVSDNVLRWQCQVVQALGDGASATVVNNNGRVTVGIAWGDQRWDKTNPDSLTTFTAETQL</sequence>
<name>A0AAW4GIT3_9GAMM</name>
<accession>A0AAW4GIT3</accession>
<organism evidence="2 5">
    <name type="scientific">Stenotrophomonas lactitubi</name>
    <dbReference type="NCBI Taxonomy" id="2045214"/>
    <lineage>
        <taxon>Bacteria</taxon>
        <taxon>Pseudomonadati</taxon>
        <taxon>Pseudomonadota</taxon>
        <taxon>Gammaproteobacteria</taxon>
        <taxon>Lysobacterales</taxon>
        <taxon>Lysobacteraceae</taxon>
        <taxon>Stenotrophomonas</taxon>
    </lineage>
</organism>
<dbReference type="EMBL" id="JAFFTA010000018">
    <property type="protein sequence ID" value="MBM9914193.1"/>
    <property type="molecule type" value="Genomic_DNA"/>
</dbReference>
<dbReference type="InterPro" id="IPR013362">
    <property type="entry name" value="Pilus_4_PilV"/>
</dbReference>
<comment type="caution">
    <text evidence="2">The sequence shown here is derived from an EMBL/GenBank/DDBJ whole genome shotgun (WGS) entry which is preliminary data.</text>
</comment>
<reference evidence="2" key="2">
    <citation type="submission" date="2021-01" db="EMBL/GenBank/DDBJ databases">
        <authorList>
            <person name="Yu Y."/>
        </authorList>
    </citation>
    <scope>NUCLEOTIDE SEQUENCE</scope>
    <source>
        <strain evidence="2">As-5</strain>
        <strain evidence="3">As-6</strain>
    </source>
</reference>